<feature type="non-terminal residue" evidence="1">
    <location>
        <position position="69"/>
    </location>
</feature>
<sequence length="69" mass="7835">GYGFSGEPIKMPGYLNDRLIAMELSRQLVELHDLQSKRHKSTGFFPITVGHYNCISIHRARGMEAQMLS</sequence>
<accession>A0AA38FSH1</accession>
<comment type="caution">
    <text evidence="1">The sequence shown here is derived from an EMBL/GenBank/DDBJ whole genome shotgun (WGS) entry which is preliminary data.</text>
</comment>
<gene>
    <name evidence="1" type="ORF">KI387_037358</name>
</gene>
<feature type="non-terminal residue" evidence="1">
    <location>
        <position position="1"/>
    </location>
</feature>
<dbReference type="AlphaFoldDB" id="A0AA38FSH1"/>
<organism evidence="1 2">
    <name type="scientific">Taxus chinensis</name>
    <name type="common">Chinese yew</name>
    <name type="synonym">Taxus wallichiana var. chinensis</name>
    <dbReference type="NCBI Taxonomy" id="29808"/>
    <lineage>
        <taxon>Eukaryota</taxon>
        <taxon>Viridiplantae</taxon>
        <taxon>Streptophyta</taxon>
        <taxon>Embryophyta</taxon>
        <taxon>Tracheophyta</taxon>
        <taxon>Spermatophyta</taxon>
        <taxon>Pinopsida</taxon>
        <taxon>Pinidae</taxon>
        <taxon>Conifers II</taxon>
        <taxon>Cupressales</taxon>
        <taxon>Taxaceae</taxon>
        <taxon>Taxus</taxon>
    </lineage>
</organism>
<dbReference type="EMBL" id="JAHRHJ020000007">
    <property type="protein sequence ID" value="KAH9309447.1"/>
    <property type="molecule type" value="Genomic_DNA"/>
</dbReference>
<dbReference type="Proteomes" id="UP000824469">
    <property type="component" value="Unassembled WGS sequence"/>
</dbReference>
<name>A0AA38FSH1_TAXCH</name>
<reference evidence="1 2" key="1">
    <citation type="journal article" date="2021" name="Nat. Plants">
        <title>The Taxus genome provides insights into paclitaxel biosynthesis.</title>
        <authorList>
            <person name="Xiong X."/>
            <person name="Gou J."/>
            <person name="Liao Q."/>
            <person name="Li Y."/>
            <person name="Zhou Q."/>
            <person name="Bi G."/>
            <person name="Li C."/>
            <person name="Du R."/>
            <person name="Wang X."/>
            <person name="Sun T."/>
            <person name="Guo L."/>
            <person name="Liang H."/>
            <person name="Lu P."/>
            <person name="Wu Y."/>
            <person name="Zhang Z."/>
            <person name="Ro D.K."/>
            <person name="Shang Y."/>
            <person name="Huang S."/>
            <person name="Yan J."/>
        </authorList>
    </citation>
    <scope>NUCLEOTIDE SEQUENCE [LARGE SCALE GENOMIC DNA]</scope>
    <source>
        <strain evidence="1">Ta-2019</strain>
    </source>
</reference>
<keyword evidence="2" id="KW-1185">Reference proteome</keyword>
<evidence type="ECO:0000313" key="1">
    <source>
        <dbReference type="EMBL" id="KAH9309447.1"/>
    </source>
</evidence>
<evidence type="ECO:0000313" key="2">
    <source>
        <dbReference type="Proteomes" id="UP000824469"/>
    </source>
</evidence>
<protein>
    <submittedName>
        <fullName evidence="1">Uncharacterized protein</fullName>
    </submittedName>
</protein>
<proteinExistence type="predicted"/>